<feature type="transmembrane region" description="Helical" evidence="2">
    <location>
        <begin position="47"/>
        <end position="65"/>
    </location>
</feature>
<sequence length="511" mass="50084">MNSLTVVERASATPHSAEVPATPDSIVPAGRLHAAAALARRHRSSMLWSLPVFVLGLIVTLIVFTDRTDPSTFGGAAVALACTLTAAPLVWVLAHQLRMPRPLAATALLLFLLSPLGLVVHTSPSADAVPFLLAGAVVTISRRSRWFRMTVAALSASVLVGALALCAAFPTGGSAPTGASGSASAAGAAQGLAQWWMLDPALLVLGAAASVVALAVQGLRPFAVLALGLIGVGLVAGAVPGGSGMLAGAVAVWLPLAVILLAGVVQVAVDNAFDADPARVWIEVLSGAFLVAIAGVFIFAAPALASSYRGLAPGSAAAGAAPAGAAPTGAAPTAVAPTAVAPTAAAPSSAAPLVQPQPTGGASGAETGAARESAARASVGLELSANPGLTLTPNAAAELTAGSVDVRSVLALGQLLSSTSLTVDDFPALADGGGQPRRQILITRLGNDSVGGNGGSGTATADDAVVRAVTSYFTGLPAPLNGASVVPTATGALVIFPFGEPQNLLPAGVTQ</sequence>
<keyword evidence="2" id="KW-0812">Transmembrane</keyword>
<organism evidence="3 4">
    <name type="scientific">Subtercola boreus</name>
    <dbReference type="NCBI Taxonomy" id="120213"/>
    <lineage>
        <taxon>Bacteria</taxon>
        <taxon>Bacillati</taxon>
        <taxon>Actinomycetota</taxon>
        <taxon>Actinomycetes</taxon>
        <taxon>Micrococcales</taxon>
        <taxon>Microbacteriaceae</taxon>
        <taxon>Subtercola</taxon>
    </lineage>
</organism>
<dbReference type="EMBL" id="NBXE01000002">
    <property type="protein sequence ID" value="RFA29719.1"/>
    <property type="molecule type" value="Genomic_DNA"/>
</dbReference>
<gene>
    <name evidence="3" type="ORF">B7R25_01765</name>
</gene>
<evidence type="ECO:0000256" key="1">
    <source>
        <dbReference type="SAM" id="MobiDB-lite"/>
    </source>
</evidence>
<comment type="caution">
    <text evidence="3">The sequence shown here is derived from an EMBL/GenBank/DDBJ whole genome shotgun (WGS) entry which is preliminary data.</text>
</comment>
<keyword evidence="2" id="KW-0472">Membrane</keyword>
<keyword evidence="2" id="KW-1133">Transmembrane helix</keyword>
<dbReference type="RefSeq" id="WP_116417231.1">
    <property type="nucleotide sequence ID" value="NZ_NBXC01000002.1"/>
</dbReference>
<protein>
    <submittedName>
        <fullName evidence="3">Uncharacterized protein</fullName>
    </submittedName>
</protein>
<evidence type="ECO:0000256" key="2">
    <source>
        <dbReference type="SAM" id="Phobius"/>
    </source>
</evidence>
<feature type="transmembrane region" description="Helical" evidence="2">
    <location>
        <begin position="193"/>
        <end position="215"/>
    </location>
</feature>
<proteinExistence type="predicted"/>
<dbReference type="Proteomes" id="UP000257080">
    <property type="component" value="Unassembled WGS sequence"/>
</dbReference>
<dbReference type="AlphaFoldDB" id="A0A3E0WFQ0"/>
<feature type="transmembrane region" description="Helical" evidence="2">
    <location>
        <begin position="281"/>
        <end position="305"/>
    </location>
</feature>
<name>A0A3E0WFQ0_9MICO</name>
<feature type="transmembrane region" description="Helical" evidence="2">
    <location>
        <begin position="71"/>
        <end position="91"/>
    </location>
</feature>
<evidence type="ECO:0000313" key="3">
    <source>
        <dbReference type="EMBL" id="RFA29719.1"/>
    </source>
</evidence>
<feature type="transmembrane region" description="Helical" evidence="2">
    <location>
        <begin position="151"/>
        <end position="173"/>
    </location>
</feature>
<accession>A0A3E0WFQ0</accession>
<dbReference type="OrthoDB" id="3207667at2"/>
<reference evidence="3 4" key="1">
    <citation type="submission" date="2017-04" db="EMBL/GenBank/DDBJ databases">
        <title>Comparative genome analysis of Subtercola boreus.</title>
        <authorList>
            <person name="Cho Y.-J."/>
            <person name="Cho A."/>
            <person name="Kim O.-S."/>
            <person name="Lee J.-I."/>
        </authorList>
    </citation>
    <scope>NUCLEOTIDE SEQUENCE [LARGE SCALE GENOMIC DNA]</scope>
    <source>
        <strain evidence="3 4">P28004</strain>
    </source>
</reference>
<feature type="transmembrane region" description="Helical" evidence="2">
    <location>
        <begin position="245"/>
        <end position="269"/>
    </location>
</feature>
<feature type="region of interest" description="Disordered" evidence="1">
    <location>
        <begin position="347"/>
        <end position="371"/>
    </location>
</feature>
<feature type="transmembrane region" description="Helical" evidence="2">
    <location>
        <begin position="222"/>
        <end position="239"/>
    </location>
</feature>
<evidence type="ECO:0000313" key="4">
    <source>
        <dbReference type="Proteomes" id="UP000257080"/>
    </source>
</evidence>